<keyword evidence="3" id="KW-1185">Reference proteome</keyword>
<sequence length="132" mass="15137">MVGKKSELTIITKAKELTDYIFVATESSPKKYRYTFTARLQNKSLEVVETLYAANDVYIGGGESSKRYERRLDLQHKALTDLKVIDYLSFVASERGCLLKRQYEHLSELISDCSNLLGAWINSDKKRFASRT</sequence>
<dbReference type="Proteomes" id="UP000093044">
    <property type="component" value="Chromosome"/>
</dbReference>
<organism evidence="2 3">
    <name type="scientific">Cloacibacillus porcorum</name>
    <dbReference type="NCBI Taxonomy" id="1197717"/>
    <lineage>
        <taxon>Bacteria</taxon>
        <taxon>Thermotogati</taxon>
        <taxon>Synergistota</taxon>
        <taxon>Synergistia</taxon>
        <taxon>Synergistales</taxon>
        <taxon>Synergistaceae</taxon>
        <taxon>Cloacibacillus</taxon>
    </lineage>
</organism>
<dbReference type="InterPro" id="IPR036583">
    <property type="entry name" value="23S_rRNA_IVS_sf"/>
</dbReference>
<gene>
    <name evidence="2" type="ORF">BED41_14120</name>
</gene>
<dbReference type="AlphaFoldDB" id="A0A1B2I858"/>
<feature type="domain" description="bAvd-like" evidence="1">
    <location>
        <begin position="10"/>
        <end position="123"/>
    </location>
</feature>
<evidence type="ECO:0000313" key="3">
    <source>
        <dbReference type="Proteomes" id="UP000093044"/>
    </source>
</evidence>
<evidence type="ECO:0000259" key="1">
    <source>
        <dbReference type="Pfam" id="PF22296"/>
    </source>
</evidence>
<reference evidence="2" key="1">
    <citation type="submission" date="2016-08" db="EMBL/GenBank/DDBJ databases">
        <title>Complete genome of Cloacibacillus porcorum.</title>
        <authorList>
            <person name="Looft T."/>
            <person name="Bayles D.O."/>
            <person name="Alt D.P."/>
        </authorList>
    </citation>
    <scope>NUCLEOTIDE SEQUENCE [LARGE SCALE GENOMIC DNA]</scope>
    <source>
        <strain evidence="2">CL-84</strain>
    </source>
</reference>
<proteinExistence type="predicted"/>
<dbReference type="Gene3D" id="1.20.1440.60">
    <property type="entry name" value="23S rRNA-intervening sequence"/>
    <property type="match status" value="1"/>
</dbReference>
<dbReference type="Pfam" id="PF22296">
    <property type="entry name" value="bAvd"/>
    <property type="match status" value="1"/>
</dbReference>
<dbReference type="CDD" id="cd16376">
    <property type="entry name" value="Avd_like"/>
    <property type="match status" value="1"/>
</dbReference>
<dbReference type="InterPro" id="IPR055360">
    <property type="entry name" value="bAvd"/>
</dbReference>
<dbReference type="SUPFAM" id="SSF158446">
    <property type="entry name" value="IVS-encoded protein-like"/>
    <property type="match status" value="1"/>
</dbReference>
<dbReference type="EMBL" id="CP016757">
    <property type="protein sequence ID" value="ANZ46136.1"/>
    <property type="molecule type" value="Genomic_DNA"/>
</dbReference>
<protein>
    <recommendedName>
        <fullName evidence="1">bAvd-like domain-containing protein</fullName>
    </recommendedName>
</protein>
<name>A0A1B2I858_9BACT</name>
<accession>A0A1B2I858</accession>
<evidence type="ECO:0000313" key="2">
    <source>
        <dbReference type="EMBL" id="ANZ46136.1"/>
    </source>
</evidence>
<dbReference type="RefSeq" id="WP_066747713.1">
    <property type="nucleotide sequence ID" value="NZ_CP016757.1"/>
</dbReference>
<dbReference type="KEGG" id="cpor:BED41_14120"/>
<dbReference type="GeneID" id="83058983"/>